<organism evidence="1 2">
    <name type="scientific">Oedothorax gibbosus</name>
    <dbReference type="NCBI Taxonomy" id="931172"/>
    <lineage>
        <taxon>Eukaryota</taxon>
        <taxon>Metazoa</taxon>
        <taxon>Ecdysozoa</taxon>
        <taxon>Arthropoda</taxon>
        <taxon>Chelicerata</taxon>
        <taxon>Arachnida</taxon>
        <taxon>Araneae</taxon>
        <taxon>Araneomorphae</taxon>
        <taxon>Entelegynae</taxon>
        <taxon>Araneoidea</taxon>
        <taxon>Linyphiidae</taxon>
        <taxon>Erigoninae</taxon>
        <taxon>Oedothorax</taxon>
    </lineage>
</organism>
<gene>
    <name evidence="1" type="ORF">JTE90_017223</name>
</gene>
<dbReference type="Proteomes" id="UP000827092">
    <property type="component" value="Unassembled WGS sequence"/>
</dbReference>
<proteinExistence type="predicted"/>
<name>A0AAV6VFG8_9ARAC</name>
<reference evidence="1 2" key="1">
    <citation type="journal article" date="2022" name="Nat. Ecol. Evol.">
        <title>A masculinizing supergene underlies an exaggerated male reproductive morph in a spider.</title>
        <authorList>
            <person name="Hendrickx F."/>
            <person name="De Corte Z."/>
            <person name="Sonet G."/>
            <person name="Van Belleghem S.M."/>
            <person name="Kostlbacher S."/>
            <person name="Vangestel C."/>
        </authorList>
    </citation>
    <scope>NUCLEOTIDE SEQUENCE [LARGE SCALE GENOMIC DNA]</scope>
    <source>
        <strain evidence="1">W744_W776</strain>
    </source>
</reference>
<dbReference type="AlphaFoldDB" id="A0AAV6VFG8"/>
<comment type="caution">
    <text evidence="1">The sequence shown here is derived from an EMBL/GenBank/DDBJ whole genome shotgun (WGS) entry which is preliminary data.</text>
</comment>
<evidence type="ECO:0000313" key="1">
    <source>
        <dbReference type="EMBL" id="KAG8194781.1"/>
    </source>
</evidence>
<protein>
    <submittedName>
        <fullName evidence="1">Uncharacterized protein</fullName>
    </submittedName>
</protein>
<evidence type="ECO:0000313" key="2">
    <source>
        <dbReference type="Proteomes" id="UP000827092"/>
    </source>
</evidence>
<dbReference type="EMBL" id="JAFNEN010000098">
    <property type="protein sequence ID" value="KAG8194781.1"/>
    <property type="molecule type" value="Genomic_DNA"/>
</dbReference>
<keyword evidence="2" id="KW-1185">Reference proteome</keyword>
<accession>A0AAV6VFG8</accession>
<sequence length="74" mass="8799">MVCQRVFPISQNPSIFKLIFYDIFQMSQIISKFSGKLRLFSRQRRRNPGKRMSIRSSVLLCLVIKKFRSNNVIM</sequence>